<evidence type="ECO:0000256" key="5">
    <source>
        <dbReference type="ARBA" id="ARBA00022984"/>
    </source>
</evidence>
<dbReference type="GO" id="GO:0009252">
    <property type="term" value="P:peptidoglycan biosynthetic process"/>
    <property type="evidence" value="ECO:0007669"/>
    <property type="project" value="UniProtKB-UniPathway"/>
</dbReference>
<dbReference type="Pfam" id="PF01471">
    <property type="entry name" value="PG_binding_1"/>
    <property type="match status" value="1"/>
</dbReference>
<dbReference type="InterPro" id="IPR045380">
    <property type="entry name" value="LD_TPept_scaffold_dom"/>
</dbReference>
<keyword evidence="5" id="KW-0573">Peptidoglycan synthesis</keyword>
<dbReference type="PROSITE" id="PS51257">
    <property type="entry name" value="PROKAR_LIPOPROTEIN"/>
    <property type="match status" value="1"/>
</dbReference>
<dbReference type="InterPro" id="IPR005490">
    <property type="entry name" value="LD_TPept_cat_dom"/>
</dbReference>
<dbReference type="GO" id="GO:0008360">
    <property type="term" value="P:regulation of cell shape"/>
    <property type="evidence" value="ECO:0007669"/>
    <property type="project" value="UniProtKB-KW"/>
</dbReference>
<evidence type="ECO:0000313" key="10">
    <source>
        <dbReference type="EMBL" id="NYF50135.1"/>
    </source>
</evidence>
<feature type="domain" description="L,D-transpeptidase scaffold" evidence="9">
    <location>
        <begin position="77"/>
        <end position="216"/>
    </location>
</feature>
<name>A0A7Y9NJI8_9BACT</name>
<comment type="caution">
    <text evidence="10">The sequence shown here is derived from an EMBL/GenBank/DDBJ whole genome shotgun (WGS) entry which is preliminary data.</text>
</comment>
<evidence type="ECO:0000256" key="1">
    <source>
        <dbReference type="ARBA" id="ARBA00004752"/>
    </source>
</evidence>
<dbReference type="UniPathway" id="UPA00219"/>
<gene>
    <name evidence="10" type="ORF">HDF12_000500</name>
</gene>
<dbReference type="PANTHER" id="PTHR41533:SF2">
    <property type="entry name" value="BLR7131 PROTEIN"/>
    <property type="match status" value="1"/>
</dbReference>
<dbReference type="InterPro" id="IPR038063">
    <property type="entry name" value="Transpep_catalytic_dom"/>
</dbReference>
<evidence type="ECO:0000313" key="11">
    <source>
        <dbReference type="Proteomes" id="UP000534186"/>
    </source>
</evidence>
<dbReference type="Gene3D" id="2.40.440.10">
    <property type="entry name" value="L,D-transpeptidase catalytic domain-like"/>
    <property type="match status" value="1"/>
</dbReference>
<dbReference type="Gene3D" id="1.10.101.10">
    <property type="entry name" value="PGBD-like superfamily/PGBD"/>
    <property type="match status" value="1"/>
</dbReference>
<dbReference type="EMBL" id="JACCCV010000001">
    <property type="protein sequence ID" value="NYF50135.1"/>
    <property type="molecule type" value="Genomic_DNA"/>
</dbReference>
<dbReference type="AlphaFoldDB" id="A0A7Y9NJI8"/>
<dbReference type="GO" id="GO:0016740">
    <property type="term" value="F:transferase activity"/>
    <property type="evidence" value="ECO:0007669"/>
    <property type="project" value="UniProtKB-KW"/>
</dbReference>
<evidence type="ECO:0000259" key="9">
    <source>
        <dbReference type="Pfam" id="PF20142"/>
    </source>
</evidence>
<evidence type="ECO:0000256" key="3">
    <source>
        <dbReference type="ARBA" id="ARBA00022679"/>
    </source>
</evidence>
<organism evidence="10 11">
    <name type="scientific">Tunturiibacter lichenicola</name>
    <dbReference type="NCBI Taxonomy" id="2051959"/>
    <lineage>
        <taxon>Bacteria</taxon>
        <taxon>Pseudomonadati</taxon>
        <taxon>Acidobacteriota</taxon>
        <taxon>Terriglobia</taxon>
        <taxon>Terriglobales</taxon>
        <taxon>Acidobacteriaceae</taxon>
        <taxon>Tunturiibacter</taxon>
    </lineage>
</organism>
<dbReference type="InterPro" id="IPR036365">
    <property type="entry name" value="PGBD-like_sf"/>
</dbReference>
<keyword evidence="4" id="KW-0133">Cell shape</keyword>
<dbReference type="GO" id="GO:0071555">
    <property type="term" value="P:cell wall organization"/>
    <property type="evidence" value="ECO:0007669"/>
    <property type="project" value="UniProtKB-KW"/>
</dbReference>
<dbReference type="Proteomes" id="UP000534186">
    <property type="component" value="Unassembled WGS sequence"/>
</dbReference>
<dbReference type="SUPFAM" id="SSF141523">
    <property type="entry name" value="L,D-transpeptidase catalytic domain-like"/>
    <property type="match status" value="1"/>
</dbReference>
<dbReference type="CDD" id="cd16913">
    <property type="entry name" value="YkuD_like"/>
    <property type="match status" value="1"/>
</dbReference>
<proteinExistence type="inferred from homology"/>
<dbReference type="Pfam" id="PF20142">
    <property type="entry name" value="Scaffold"/>
    <property type="match status" value="1"/>
</dbReference>
<evidence type="ECO:0000259" key="7">
    <source>
        <dbReference type="Pfam" id="PF01471"/>
    </source>
</evidence>
<keyword evidence="3" id="KW-0808">Transferase</keyword>
<feature type="domain" description="L,D-TPase catalytic" evidence="8">
    <location>
        <begin position="335"/>
        <end position="500"/>
    </location>
</feature>
<reference evidence="10 11" key="1">
    <citation type="submission" date="2020-07" db="EMBL/GenBank/DDBJ databases">
        <title>Genomic Encyclopedia of Type Strains, Phase IV (KMG-V): Genome sequencing to study the core and pangenomes of soil and plant-associated prokaryotes.</title>
        <authorList>
            <person name="Whitman W."/>
        </authorList>
    </citation>
    <scope>NUCLEOTIDE SEQUENCE [LARGE SCALE GENOMIC DNA]</scope>
    <source>
        <strain evidence="10 11">M8UP30</strain>
    </source>
</reference>
<comment type="pathway">
    <text evidence="1">Cell wall biogenesis; peptidoglycan biosynthesis.</text>
</comment>
<evidence type="ECO:0000259" key="8">
    <source>
        <dbReference type="Pfam" id="PF03734"/>
    </source>
</evidence>
<dbReference type="GO" id="GO:0004180">
    <property type="term" value="F:carboxypeptidase activity"/>
    <property type="evidence" value="ECO:0007669"/>
    <property type="project" value="UniProtKB-ARBA"/>
</dbReference>
<dbReference type="SUPFAM" id="SSF47090">
    <property type="entry name" value="PGBD-like"/>
    <property type="match status" value="1"/>
</dbReference>
<feature type="domain" description="Peptidoglycan binding-like" evidence="7">
    <location>
        <begin position="273"/>
        <end position="306"/>
    </location>
</feature>
<sequence>MMKVSLRSACTASALTVLLLVGGCHRHRKSKSQPNTTAYADKLHELVEKKALPPEKVDTTKVPNLRWPNFSDYESIIKTFYDDRNYEVAWTRDGAPTASAKGFIQAFQDAAAKGLIPEDYDAPRWADRVQALNSKSEDAISLFDVAMTVNVMRYISDLRIGRVNPSHFNFEIPVQDKKYDLAEFVSDNAVDAADVPKLIAGVEPGSEEYRQTEAALAHYMDLAKRQGQTQAEPLPTVPKAISTGGAYPALPALLARLQLEGDAESNATLASPATFDATLSDAVKHYQHRHGFTEDGKLTPQTIKSLNVPMDLRVAQLQDSLERWRWLPEPYLHARLMVNLPEFVLRGYDPDHKLDFTMRVVVGKVMGQHETPVFTHMMKYLVFRPYWSVPVDIARKELVPHIESNHGYLTSKNFEVTNNKGVIQTDYTAHQVAQGAVMVREKPGPKNSLGLVKFIFPNQYDIYLHSTPAVSLFEQTRRDFSHGCIRVQKPADLAAWVLQGQGDWDLDKVNEAMNSGPDNKTVSLKTPLPIVIFYLTAIVEDGGEVHFFDDIYGYDSEMQKVFSKGPPYPIKPEPIVPKTKEGDTV</sequence>
<evidence type="ECO:0000256" key="6">
    <source>
        <dbReference type="ARBA" id="ARBA00023316"/>
    </source>
</evidence>
<dbReference type="InterPro" id="IPR002477">
    <property type="entry name" value="Peptidoglycan-bd-like"/>
</dbReference>
<protein>
    <submittedName>
        <fullName evidence="10">Murein L,D-transpeptidase YcbB/YkuD</fullName>
    </submittedName>
</protein>
<dbReference type="InterPro" id="IPR036366">
    <property type="entry name" value="PGBDSf"/>
</dbReference>
<accession>A0A7Y9NJI8</accession>
<dbReference type="PANTHER" id="PTHR41533">
    <property type="entry name" value="L,D-TRANSPEPTIDASE HI_1667-RELATED"/>
    <property type="match status" value="1"/>
</dbReference>
<keyword evidence="6" id="KW-0961">Cell wall biogenesis/degradation</keyword>
<dbReference type="Pfam" id="PF03734">
    <property type="entry name" value="YkuD"/>
    <property type="match status" value="1"/>
</dbReference>
<comment type="similarity">
    <text evidence="2">Belongs to the YkuD family.</text>
</comment>
<evidence type="ECO:0000256" key="2">
    <source>
        <dbReference type="ARBA" id="ARBA00005992"/>
    </source>
</evidence>
<dbReference type="InterPro" id="IPR052905">
    <property type="entry name" value="LD-transpeptidase_YkuD-like"/>
</dbReference>
<evidence type="ECO:0000256" key="4">
    <source>
        <dbReference type="ARBA" id="ARBA00022960"/>
    </source>
</evidence>